<keyword evidence="1" id="KW-0812">Transmembrane</keyword>
<comment type="caution">
    <text evidence="2">The sequence shown here is derived from an EMBL/GenBank/DDBJ whole genome shotgun (WGS) entry which is preliminary data.</text>
</comment>
<accession>A0A1F6NVU6</accession>
<name>A0A1F6NVU6_9BACT</name>
<dbReference type="Proteomes" id="UP000177907">
    <property type="component" value="Unassembled WGS sequence"/>
</dbReference>
<feature type="transmembrane region" description="Helical" evidence="1">
    <location>
        <begin position="80"/>
        <end position="99"/>
    </location>
</feature>
<evidence type="ECO:0000313" key="3">
    <source>
        <dbReference type="Proteomes" id="UP000177907"/>
    </source>
</evidence>
<sequence length="150" mass="16448">MRGKLLKLISGLTAALMLATILLIFICPMGSSASLAHGVSGGQIMCADANTLDNFGAMSVCVDMHLANARWFISNLFSPVAIWLGMVVLAFGLAIIGSVRKNFLINFARLITVRLRQRWRLFYHSIRQKSQKTFLAYLANLENSGNASLV</sequence>
<dbReference type="STRING" id="1798704.A3J93_02650"/>
<evidence type="ECO:0000313" key="2">
    <source>
        <dbReference type="EMBL" id="OGH88047.1"/>
    </source>
</evidence>
<dbReference type="AlphaFoldDB" id="A0A1F6NVU6"/>
<reference evidence="2 3" key="1">
    <citation type="journal article" date="2016" name="Nat. Commun.">
        <title>Thousands of microbial genomes shed light on interconnected biogeochemical processes in an aquifer system.</title>
        <authorList>
            <person name="Anantharaman K."/>
            <person name="Brown C.T."/>
            <person name="Hug L.A."/>
            <person name="Sharon I."/>
            <person name="Castelle C.J."/>
            <person name="Probst A.J."/>
            <person name="Thomas B.C."/>
            <person name="Singh A."/>
            <person name="Wilkins M.J."/>
            <person name="Karaoz U."/>
            <person name="Brodie E.L."/>
            <person name="Williams K.H."/>
            <person name="Hubbard S.S."/>
            <person name="Banfield J.F."/>
        </authorList>
    </citation>
    <scope>NUCLEOTIDE SEQUENCE [LARGE SCALE GENOMIC DNA]</scope>
</reference>
<proteinExistence type="predicted"/>
<dbReference type="EMBL" id="MFQZ01000008">
    <property type="protein sequence ID" value="OGH88047.1"/>
    <property type="molecule type" value="Genomic_DNA"/>
</dbReference>
<organism evidence="2 3">
    <name type="scientific">Candidatus Magasanikbacteria bacterium RIFOXYC2_FULL_42_28</name>
    <dbReference type="NCBI Taxonomy" id="1798704"/>
    <lineage>
        <taxon>Bacteria</taxon>
        <taxon>Candidatus Magasanikiibacteriota</taxon>
    </lineage>
</organism>
<gene>
    <name evidence="2" type="ORF">A3J93_02650</name>
</gene>
<keyword evidence="1" id="KW-1133">Transmembrane helix</keyword>
<protein>
    <submittedName>
        <fullName evidence="2">Uncharacterized protein</fullName>
    </submittedName>
</protein>
<evidence type="ECO:0000256" key="1">
    <source>
        <dbReference type="SAM" id="Phobius"/>
    </source>
</evidence>
<keyword evidence="1" id="KW-0472">Membrane</keyword>